<gene>
    <name evidence="1" type="ORF">GYMLUDRAFT_688719</name>
</gene>
<protein>
    <submittedName>
        <fullName evidence="1">Uncharacterized protein</fullName>
    </submittedName>
</protein>
<proteinExistence type="predicted"/>
<keyword evidence="2" id="KW-1185">Reference proteome</keyword>
<evidence type="ECO:0000313" key="2">
    <source>
        <dbReference type="Proteomes" id="UP000053593"/>
    </source>
</evidence>
<accession>A0A0D0B6K1</accession>
<dbReference type="AlphaFoldDB" id="A0A0D0B6K1"/>
<dbReference type="EMBL" id="KN834782">
    <property type="protein sequence ID" value="KIK59000.1"/>
    <property type="molecule type" value="Genomic_DNA"/>
</dbReference>
<dbReference type="HOGENOM" id="CLU_3068883_0_0_1"/>
<name>A0A0D0B6K1_9AGAR</name>
<evidence type="ECO:0000313" key="1">
    <source>
        <dbReference type="EMBL" id="KIK59000.1"/>
    </source>
</evidence>
<organism evidence="1 2">
    <name type="scientific">Collybiopsis luxurians FD-317 M1</name>
    <dbReference type="NCBI Taxonomy" id="944289"/>
    <lineage>
        <taxon>Eukaryota</taxon>
        <taxon>Fungi</taxon>
        <taxon>Dikarya</taxon>
        <taxon>Basidiomycota</taxon>
        <taxon>Agaricomycotina</taxon>
        <taxon>Agaricomycetes</taxon>
        <taxon>Agaricomycetidae</taxon>
        <taxon>Agaricales</taxon>
        <taxon>Marasmiineae</taxon>
        <taxon>Omphalotaceae</taxon>
        <taxon>Collybiopsis</taxon>
        <taxon>Collybiopsis luxurians</taxon>
    </lineage>
</organism>
<reference evidence="1 2" key="1">
    <citation type="submission" date="2014-04" db="EMBL/GenBank/DDBJ databases">
        <title>Evolutionary Origins and Diversification of the Mycorrhizal Mutualists.</title>
        <authorList>
            <consortium name="DOE Joint Genome Institute"/>
            <consortium name="Mycorrhizal Genomics Consortium"/>
            <person name="Kohler A."/>
            <person name="Kuo A."/>
            <person name="Nagy L.G."/>
            <person name="Floudas D."/>
            <person name="Copeland A."/>
            <person name="Barry K.W."/>
            <person name="Cichocki N."/>
            <person name="Veneault-Fourrey C."/>
            <person name="LaButti K."/>
            <person name="Lindquist E.A."/>
            <person name="Lipzen A."/>
            <person name="Lundell T."/>
            <person name="Morin E."/>
            <person name="Murat C."/>
            <person name="Riley R."/>
            <person name="Ohm R."/>
            <person name="Sun H."/>
            <person name="Tunlid A."/>
            <person name="Henrissat B."/>
            <person name="Grigoriev I.V."/>
            <person name="Hibbett D.S."/>
            <person name="Martin F."/>
        </authorList>
    </citation>
    <scope>NUCLEOTIDE SEQUENCE [LARGE SCALE GENOMIC DNA]</scope>
    <source>
        <strain evidence="1 2">FD-317 M1</strain>
    </source>
</reference>
<dbReference type="Proteomes" id="UP000053593">
    <property type="component" value="Unassembled WGS sequence"/>
</dbReference>
<sequence>MWHRPDLAHPLDAVHHLRGWLVIQNLVLCRSKFKSLYRVCTDVVCMYSNSVVD</sequence>